<dbReference type="EMBL" id="JANVFU010000002">
    <property type="protein sequence ID" value="KAJ3749173.1"/>
    <property type="molecule type" value="Genomic_DNA"/>
</dbReference>
<dbReference type="Gene3D" id="1.10.20.70">
    <property type="entry name" value="Transcription termination and cleavage factor, C-terminal domain"/>
    <property type="match status" value="1"/>
</dbReference>
<reference evidence="5" key="1">
    <citation type="submission" date="2022-08" db="EMBL/GenBank/DDBJ databases">
        <authorList>
            <consortium name="DOE Joint Genome Institute"/>
            <person name="Min B."/>
            <person name="Riley R."/>
            <person name="Sierra-Patev S."/>
            <person name="Naranjo-Ortiz M."/>
            <person name="Looney B."/>
            <person name="Konkel Z."/>
            <person name="Slot J.C."/>
            <person name="Sakamoto Y."/>
            <person name="Steenwyk J.L."/>
            <person name="Rokas A."/>
            <person name="Carro J."/>
            <person name="Camarero S."/>
            <person name="Ferreira P."/>
            <person name="Molpeceres G."/>
            <person name="Ruiz-Duenas F.J."/>
            <person name="Serrano A."/>
            <person name="Henrissat B."/>
            <person name="Drula E."/>
            <person name="Hughes K.W."/>
            <person name="Mata J.L."/>
            <person name="Ishikawa N.K."/>
            <person name="Vargas-Isla R."/>
            <person name="Ushijima S."/>
            <person name="Smith C.A."/>
            <person name="Ahrendt S."/>
            <person name="Andreopoulos W."/>
            <person name="He G."/>
            <person name="Labutti K."/>
            <person name="Lipzen A."/>
            <person name="Ng V."/>
            <person name="Sandor L."/>
            <person name="Barry K."/>
            <person name="Martinez A.T."/>
            <person name="Xiao Y."/>
            <person name="Gibbons J.G."/>
            <person name="Terashima K."/>
            <person name="Hibbett D.S."/>
            <person name="Grigoriev I.V."/>
        </authorList>
    </citation>
    <scope>NUCLEOTIDE SEQUENCE</scope>
    <source>
        <strain evidence="5">TFB7829</strain>
    </source>
</reference>
<gene>
    <name evidence="4" type="ORF">DFH05DRAFT_1475746</name>
    <name evidence="5" type="ORF">F5890DRAFT_1492471</name>
</gene>
<dbReference type="InterPro" id="IPR026896">
    <property type="entry name" value="CSTF_C"/>
</dbReference>
<feature type="domain" description="Cleavage stimulation factor subunit 2 hinge" evidence="3">
    <location>
        <begin position="3"/>
        <end position="52"/>
    </location>
</feature>
<accession>A0AA38Q7B9</accession>
<evidence type="ECO:0000313" key="5">
    <source>
        <dbReference type="EMBL" id="KAJ3988253.1"/>
    </source>
</evidence>
<evidence type="ECO:0000256" key="1">
    <source>
        <dbReference type="SAM" id="MobiDB-lite"/>
    </source>
</evidence>
<feature type="compositionally biased region" description="Low complexity" evidence="1">
    <location>
        <begin position="89"/>
        <end position="102"/>
    </location>
</feature>
<evidence type="ECO:0000313" key="4">
    <source>
        <dbReference type="EMBL" id="KAJ3749173.1"/>
    </source>
</evidence>
<proteinExistence type="predicted"/>
<dbReference type="InterPro" id="IPR038192">
    <property type="entry name" value="CSTF_C_sf"/>
</dbReference>
<dbReference type="AlphaFoldDB" id="A0A9W8U1Y1"/>
<evidence type="ECO:0000313" key="6">
    <source>
        <dbReference type="Proteomes" id="UP001142393"/>
    </source>
</evidence>
<comment type="caution">
    <text evidence="4">The sequence shown here is derived from an EMBL/GenBank/DDBJ whole genome shotgun (WGS) entry which is preliminary data.</text>
</comment>
<feature type="domain" description="Transcription termination and cleavage factor C-terminal" evidence="2">
    <location>
        <begin position="121"/>
        <end position="152"/>
    </location>
</feature>
<dbReference type="EMBL" id="MU801911">
    <property type="protein sequence ID" value="KAJ3988253.1"/>
    <property type="molecule type" value="Genomic_DNA"/>
</dbReference>
<feature type="compositionally biased region" description="Low complexity" evidence="1">
    <location>
        <begin position="57"/>
        <end position="78"/>
    </location>
</feature>
<reference evidence="4 6" key="3">
    <citation type="journal article" date="2023" name="Proc. Natl. Acad. Sci. U.S.A.">
        <title>A global phylogenomic analysis of the shiitake genus Lentinula.</title>
        <authorList>
            <person name="Sierra-Patev S."/>
            <person name="Min B."/>
            <person name="Naranjo-Ortiz M."/>
            <person name="Looney B."/>
            <person name="Konkel Z."/>
            <person name="Slot J.C."/>
            <person name="Sakamoto Y."/>
            <person name="Steenwyk J.L."/>
            <person name="Rokas A."/>
            <person name="Carro J."/>
            <person name="Camarero S."/>
            <person name="Ferreira P."/>
            <person name="Molpeceres G."/>
            <person name="Ruiz-Duenas F.J."/>
            <person name="Serrano A."/>
            <person name="Henrissat B."/>
            <person name="Drula E."/>
            <person name="Hughes K.W."/>
            <person name="Mata J.L."/>
            <person name="Ishikawa N.K."/>
            <person name="Vargas-Isla R."/>
            <person name="Ushijima S."/>
            <person name="Smith C.A."/>
            <person name="Donoghue J."/>
            <person name="Ahrendt S."/>
            <person name="Andreopoulos W."/>
            <person name="He G."/>
            <person name="LaButti K."/>
            <person name="Lipzen A."/>
            <person name="Ng V."/>
            <person name="Riley R."/>
            <person name="Sandor L."/>
            <person name="Barry K."/>
            <person name="Martinez A.T."/>
            <person name="Xiao Y."/>
            <person name="Gibbons J.G."/>
            <person name="Terashima K."/>
            <person name="Grigoriev I.V."/>
            <person name="Hibbett D."/>
        </authorList>
    </citation>
    <scope>NUCLEOTIDE SEQUENCE [LARGE SCALE GENOMIC DNA]</scope>
    <source>
        <strain evidence="4 6">TFB7810</strain>
    </source>
</reference>
<dbReference type="Pfam" id="PF14327">
    <property type="entry name" value="CSTF2_hinge"/>
    <property type="match status" value="1"/>
</dbReference>
<name>A0A9W8U1Y1_9AGAR</name>
<dbReference type="Pfam" id="PF14304">
    <property type="entry name" value="CSTF_C"/>
    <property type="match status" value="1"/>
</dbReference>
<accession>A0A9W8U1Y1</accession>
<evidence type="ECO:0008006" key="7">
    <source>
        <dbReference type="Google" id="ProtNLM"/>
    </source>
</evidence>
<organism evidence="4 6">
    <name type="scientific">Lentinula detonsa</name>
    <dbReference type="NCBI Taxonomy" id="2804962"/>
    <lineage>
        <taxon>Eukaryota</taxon>
        <taxon>Fungi</taxon>
        <taxon>Dikarya</taxon>
        <taxon>Basidiomycota</taxon>
        <taxon>Agaricomycotina</taxon>
        <taxon>Agaricomycetes</taxon>
        <taxon>Agaricomycetidae</taxon>
        <taxon>Agaricales</taxon>
        <taxon>Marasmiineae</taxon>
        <taxon>Omphalotaceae</taxon>
        <taxon>Lentinula</taxon>
    </lineage>
</organism>
<dbReference type="Proteomes" id="UP001163850">
    <property type="component" value="Unassembled WGS sequence"/>
</dbReference>
<protein>
    <recommendedName>
        <fullName evidence="7">Cleavage stimulation factor subunit 2 hinge domain-containing protein</fullName>
    </recommendedName>
</protein>
<keyword evidence="6" id="KW-1185">Reference proteome</keyword>
<dbReference type="InterPro" id="IPR025742">
    <property type="entry name" value="CSTF2_hinge"/>
</dbReference>
<sequence>MSEQLIELMLQLKKTTPAAAKQILNSQPQIAYALMTLMVSINAVNFEVFQKALADFSQGASQPQPQAASQLPPSQSQSYHRPIPPTYSQPPSSASAYPSYPSSTPVPASINPAILAAIPDDQKAMVMQILSMTPEQLAVLPPQDRANIMQLRRTFGL</sequence>
<feature type="region of interest" description="Disordered" evidence="1">
    <location>
        <begin position="57"/>
        <end position="102"/>
    </location>
</feature>
<dbReference type="GO" id="GO:0031124">
    <property type="term" value="P:mRNA 3'-end processing"/>
    <property type="evidence" value="ECO:0007669"/>
    <property type="project" value="InterPro"/>
</dbReference>
<reference evidence="4" key="2">
    <citation type="submission" date="2022-08" db="EMBL/GenBank/DDBJ databases">
        <authorList>
            <consortium name="DOE Joint Genome Institute"/>
            <person name="Min B."/>
            <person name="Sierra-Patev S."/>
            <person name="Naranjo-Ortiz M."/>
            <person name="Looney B."/>
            <person name="Konkel Z."/>
            <person name="Slot J.C."/>
            <person name="Sakamoto Y."/>
            <person name="Steenwyk J.L."/>
            <person name="Rokas A."/>
            <person name="Carro J."/>
            <person name="Camarero S."/>
            <person name="Ferreira P."/>
            <person name="Molpeceres G."/>
            <person name="Ruiz-duenas F.J."/>
            <person name="Serrano A."/>
            <person name="Henrissat B."/>
            <person name="Drula E."/>
            <person name="Hughes K.W."/>
            <person name="Mata J.L."/>
            <person name="Ishikawa N.K."/>
            <person name="Vargas-Isla R."/>
            <person name="Ushijima S."/>
            <person name="Smith C.A."/>
            <person name="Ahrendt S."/>
            <person name="Andreopoulos W."/>
            <person name="He G."/>
            <person name="LaButti K."/>
            <person name="Lipzen A."/>
            <person name="Ng V."/>
            <person name="Riley R."/>
            <person name="Sandor L."/>
            <person name="Barry K."/>
            <person name="Martinez A.T."/>
            <person name="Xiao Y."/>
            <person name="Gibbons J.G."/>
            <person name="Terashima K."/>
            <person name="Hibbett D.S."/>
            <person name="Grigoriev I.V."/>
        </authorList>
    </citation>
    <scope>NUCLEOTIDE SEQUENCE</scope>
    <source>
        <strain evidence="4">TFB7810</strain>
    </source>
</reference>
<dbReference type="Proteomes" id="UP001142393">
    <property type="component" value="Unassembled WGS sequence"/>
</dbReference>
<evidence type="ECO:0000259" key="3">
    <source>
        <dbReference type="Pfam" id="PF14327"/>
    </source>
</evidence>
<evidence type="ECO:0000259" key="2">
    <source>
        <dbReference type="Pfam" id="PF14304"/>
    </source>
</evidence>